<dbReference type="Proteomes" id="UP000537775">
    <property type="component" value="Unassembled WGS sequence"/>
</dbReference>
<comment type="caution">
    <text evidence="4">The sequence shown here is derived from an EMBL/GenBank/DDBJ whole genome shotgun (WGS) entry which is preliminary data.</text>
</comment>
<protein>
    <submittedName>
        <fullName evidence="4">AcrR family transcriptional regulator</fullName>
    </submittedName>
</protein>
<dbReference type="PANTHER" id="PTHR30055">
    <property type="entry name" value="HTH-TYPE TRANSCRIPTIONAL REGULATOR RUTR"/>
    <property type="match status" value="1"/>
</dbReference>
<dbReference type="Gene3D" id="1.10.357.10">
    <property type="entry name" value="Tetracycline Repressor, domain 2"/>
    <property type="match status" value="1"/>
</dbReference>
<dbReference type="InterPro" id="IPR050109">
    <property type="entry name" value="HTH-type_TetR-like_transc_reg"/>
</dbReference>
<evidence type="ECO:0000256" key="1">
    <source>
        <dbReference type="ARBA" id="ARBA00023125"/>
    </source>
</evidence>
<dbReference type="RefSeq" id="WP_184749093.1">
    <property type="nucleotide sequence ID" value="NZ_BAAAJR010000008.1"/>
</dbReference>
<dbReference type="PROSITE" id="PS50977">
    <property type="entry name" value="HTH_TETR_2"/>
    <property type="match status" value="1"/>
</dbReference>
<keyword evidence="5" id="KW-1185">Reference proteome</keyword>
<dbReference type="PROSITE" id="PS01081">
    <property type="entry name" value="HTH_TETR_1"/>
    <property type="match status" value="1"/>
</dbReference>
<sequence length="187" mass="19604">MKYVPADILDAAVALIDAQGIGVSTAKVAEAAGVSNGTLFNYFRTKQDLLDELYLHLKRDLAAAIGAIDAAVPVKDRARTIWDRWVAWGIDAPARHRVVLMLKGGGLVSDAAVDEAAALFAAVSDVLVAASEHGVVTDMQLPYLAAVVEVQLDLAVSSGLGPTERGVAFEMAWASITASPHVEAAAR</sequence>
<name>A0A7X0KT93_9MICO</name>
<proteinExistence type="predicted"/>
<reference evidence="4 5" key="1">
    <citation type="submission" date="2020-08" db="EMBL/GenBank/DDBJ databases">
        <title>Sequencing the genomes of 1000 actinobacteria strains.</title>
        <authorList>
            <person name="Klenk H.-P."/>
        </authorList>
    </citation>
    <scope>NUCLEOTIDE SEQUENCE [LARGE SCALE GENOMIC DNA]</scope>
    <source>
        <strain evidence="4 5">DSM 12511</strain>
    </source>
</reference>
<evidence type="ECO:0000259" key="3">
    <source>
        <dbReference type="PROSITE" id="PS50977"/>
    </source>
</evidence>
<dbReference type="GO" id="GO:0006355">
    <property type="term" value="P:regulation of DNA-templated transcription"/>
    <property type="evidence" value="ECO:0007669"/>
    <property type="project" value="UniProtKB-ARBA"/>
</dbReference>
<dbReference type="PRINTS" id="PR00455">
    <property type="entry name" value="HTHTETR"/>
</dbReference>
<feature type="domain" description="HTH tetR-type" evidence="3">
    <location>
        <begin position="2"/>
        <end position="61"/>
    </location>
</feature>
<dbReference type="SUPFAM" id="SSF46689">
    <property type="entry name" value="Homeodomain-like"/>
    <property type="match status" value="1"/>
</dbReference>
<gene>
    <name evidence="4" type="ORF">HD594_000121</name>
</gene>
<dbReference type="InterPro" id="IPR009057">
    <property type="entry name" value="Homeodomain-like_sf"/>
</dbReference>
<dbReference type="EMBL" id="JACHML010000001">
    <property type="protein sequence ID" value="MBB6389808.1"/>
    <property type="molecule type" value="Genomic_DNA"/>
</dbReference>
<feature type="DNA-binding region" description="H-T-H motif" evidence="2">
    <location>
        <begin position="24"/>
        <end position="43"/>
    </location>
</feature>
<dbReference type="PANTHER" id="PTHR30055:SF222">
    <property type="entry name" value="REGULATORY PROTEIN"/>
    <property type="match status" value="1"/>
</dbReference>
<dbReference type="AlphaFoldDB" id="A0A7X0KT93"/>
<dbReference type="InterPro" id="IPR023772">
    <property type="entry name" value="DNA-bd_HTH_TetR-type_CS"/>
</dbReference>
<organism evidence="4 5">
    <name type="scientific">Microbacterium thalassium</name>
    <dbReference type="NCBI Taxonomy" id="362649"/>
    <lineage>
        <taxon>Bacteria</taxon>
        <taxon>Bacillati</taxon>
        <taxon>Actinomycetota</taxon>
        <taxon>Actinomycetes</taxon>
        <taxon>Micrococcales</taxon>
        <taxon>Microbacteriaceae</taxon>
        <taxon>Microbacterium</taxon>
    </lineage>
</organism>
<evidence type="ECO:0000313" key="4">
    <source>
        <dbReference type="EMBL" id="MBB6389808.1"/>
    </source>
</evidence>
<keyword evidence="1 2" id="KW-0238">DNA-binding</keyword>
<dbReference type="InterPro" id="IPR001647">
    <property type="entry name" value="HTH_TetR"/>
</dbReference>
<accession>A0A7X0KT93</accession>
<evidence type="ECO:0000256" key="2">
    <source>
        <dbReference type="PROSITE-ProRule" id="PRU00335"/>
    </source>
</evidence>
<evidence type="ECO:0000313" key="5">
    <source>
        <dbReference type="Proteomes" id="UP000537775"/>
    </source>
</evidence>
<dbReference type="GO" id="GO:0003677">
    <property type="term" value="F:DNA binding"/>
    <property type="evidence" value="ECO:0007669"/>
    <property type="project" value="UniProtKB-UniRule"/>
</dbReference>
<dbReference type="Pfam" id="PF00440">
    <property type="entry name" value="TetR_N"/>
    <property type="match status" value="1"/>
</dbReference>